<dbReference type="PROSITE" id="PS51257">
    <property type="entry name" value="PROKAR_LIPOPROTEIN"/>
    <property type="match status" value="1"/>
</dbReference>
<dbReference type="Proteomes" id="UP000003706">
    <property type="component" value="Unassembled WGS sequence"/>
</dbReference>
<reference evidence="1 2" key="1">
    <citation type="submission" date="2011-09" db="EMBL/GenBank/DDBJ databases">
        <title>The draft genome of Methanotorris formicicus Mc-S-70.</title>
        <authorList>
            <consortium name="US DOE Joint Genome Institute (JGI-PGF)"/>
            <person name="Lucas S."/>
            <person name="Han J."/>
            <person name="Lapidus A."/>
            <person name="Cheng J.-F."/>
            <person name="Goodwin L."/>
            <person name="Pitluck S."/>
            <person name="Peters L."/>
            <person name="Land M.L."/>
            <person name="Hauser L."/>
            <person name="Sieprawska-Lupa M."/>
            <person name="Takai K."/>
            <person name="Miyazaki J."/>
            <person name="Whitman W."/>
            <person name="Woyke T.J."/>
        </authorList>
    </citation>
    <scope>NUCLEOTIDE SEQUENCE [LARGE SCALE GENOMIC DNA]</scope>
    <source>
        <strain evidence="1 2">Mc-S-70</strain>
    </source>
</reference>
<dbReference type="STRING" id="647171.MetfoDRAFT_1590"/>
<dbReference type="AlphaFoldDB" id="H1L0L6"/>
<dbReference type="PATRIC" id="fig|647171.4.peg.1548"/>
<protein>
    <recommendedName>
        <fullName evidence="3">Lipoprotein</fullName>
    </recommendedName>
</protein>
<gene>
    <name evidence="1" type="ORF">MetfoDRAFT_1590</name>
</gene>
<evidence type="ECO:0000313" key="2">
    <source>
        <dbReference type="Proteomes" id="UP000003706"/>
    </source>
</evidence>
<organism evidence="1 2">
    <name type="scientific">Methanotorris formicicus Mc-S-70</name>
    <dbReference type="NCBI Taxonomy" id="647171"/>
    <lineage>
        <taxon>Archaea</taxon>
        <taxon>Methanobacteriati</taxon>
        <taxon>Methanobacteriota</taxon>
        <taxon>Methanomada group</taxon>
        <taxon>Methanococci</taxon>
        <taxon>Methanococcales</taxon>
        <taxon>Methanocaldococcaceae</taxon>
        <taxon>Methanotorris</taxon>
    </lineage>
</organism>
<evidence type="ECO:0000313" key="1">
    <source>
        <dbReference type="EMBL" id="EHP84633.1"/>
    </source>
</evidence>
<evidence type="ECO:0008006" key="3">
    <source>
        <dbReference type="Google" id="ProtNLM"/>
    </source>
</evidence>
<accession>H1L0L6</accession>
<dbReference type="EMBL" id="AGJL01000048">
    <property type="protein sequence ID" value="EHP84633.1"/>
    <property type="molecule type" value="Genomic_DNA"/>
</dbReference>
<sequence>MKKFIIIFGIMCLLVSSCLCINQKNSNDDLLKYSKTLKTEIHGVSVEIPLRCTINDAMKTKLINTSDKDIKKQYLTKPIIYLEYNPSLPQKEGGVSIMDLIGKLIWLNAFYPHEMVIPINVSENVTAKVVLNNKEGYATFTPSEIEMIKNSNKTMIIRVIRTNNNATISKINNTFIIEGNSLNALDMAESRFIIAICNN</sequence>
<comment type="caution">
    <text evidence="1">The sequence shown here is derived from an EMBL/GenBank/DDBJ whole genome shotgun (WGS) entry which is preliminary data.</text>
</comment>
<proteinExistence type="predicted"/>
<dbReference type="RefSeq" id="WP_007045016.1">
    <property type="nucleotide sequence ID" value="NZ_AGJL01000048.1"/>
</dbReference>
<name>H1L0L6_9EURY</name>
<keyword evidence="2" id="KW-1185">Reference proteome</keyword>
<dbReference type="OrthoDB" id="65511at2157"/>